<evidence type="ECO:0000256" key="1">
    <source>
        <dbReference type="SAM" id="MobiDB-lite"/>
    </source>
</evidence>
<feature type="region of interest" description="Disordered" evidence="1">
    <location>
        <begin position="94"/>
        <end position="134"/>
    </location>
</feature>
<accession>A0A4U0XSK1</accession>
<feature type="region of interest" description="Disordered" evidence="1">
    <location>
        <begin position="186"/>
        <end position="211"/>
    </location>
</feature>
<protein>
    <submittedName>
        <fullName evidence="2">Uncharacterized protein</fullName>
    </submittedName>
</protein>
<feature type="compositionally biased region" description="Basic and acidic residues" evidence="1">
    <location>
        <begin position="186"/>
        <end position="198"/>
    </location>
</feature>
<dbReference type="AlphaFoldDB" id="A0A4U0XSK1"/>
<comment type="caution">
    <text evidence="2">The sequence shown here is derived from an EMBL/GenBank/DDBJ whole genome shotgun (WGS) entry which is preliminary data.</text>
</comment>
<dbReference type="Proteomes" id="UP000308768">
    <property type="component" value="Unassembled WGS sequence"/>
</dbReference>
<evidence type="ECO:0000313" key="2">
    <source>
        <dbReference type="EMBL" id="TKA80620.1"/>
    </source>
</evidence>
<organism evidence="2 3">
    <name type="scientific">Cryomyces minteri</name>
    <dbReference type="NCBI Taxonomy" id="331657"/>
    <lineage>
        <taxon>Eukaryota</taxon>
        <taxon>Fungi</taxon>
        <taxon>Dikarya</taxon>
        <taxon>Ascomycota</taxon>
        <taxon>Pezizomycotina</taxon>
        <taxon>Dothideomycetes</taxon>
        <taxon>Dothideomycetes incertae sedis</taxon>
        <taxon>Cryomyces</taxon>
    </lineage>
</organism>
<evidence type="ECO:0000313" key="3">
    <source>
        <dbReference type="Proteomes" id="UP000308768"/>
    </source>
</evidence>
<dbReference type="EMBL" id="NAJN01000052">
    <property type="protein sequence ID" value="TKA80620.1"/>
    <property type="molecule type" value="Genomic_DNA"/>
</dbReference>
<reference evidence="2 3" key="1">
    <citation type="submission" date="2017-03" db="EMBL/GenBank/DDBJ databases">
        <title>Genomes of endolithic fungi from Antarctica.</title>
        <authorList>
            <person name="Coleine C."/>
            <person name="Masonjones S."/>
            <person name="Stajich J.E."/>
        </authorList>
    </citation>
    <scope>NUCLEOTIDE SEQUENCE [LARGE SCALE GENOMIC DNA]</scope>
    <source>
        <strain evidence="2 3">CCFEE 5187</strain>
    </source>
</reference>
<proteinExistence type="predicted"/>
<name>A0A4U0XSK1_9PEZI</name>
<keyword evidence="3" id="KW-1185">Reference proteome</keyword>
<gene>
    <name evidence="2" type="ORF">B0A49_04906</name>
</gene>
<sequence>MAQEMYVTDPTSDHTWQEFLSSLTGELATSAEYGSPVLDPVDFDFDLDFNIMPDFTAPDTAQWTNDASAEDWMPASQQHQAELPDARSAVPHLATAPVQAAQHSTCDDQHPCSQPRSGDAPPVDSLQGPTPSLAHSSMIGSLYELVKTLEHRLHEHEGRIERLLQYIDQLQPWTREIGESFEKLKEDVSVGNAEDGKDNTGGNGGKRRRTE</sequence>